<proteinExistence type="inferred from homology"/>
<gene>
    <name evidence="4" type="ORF">NBU54_05925</name>
</gene>
<sequence>MNQYYITECIANENASNISLHIYTVSLLNPNQKYSFAHHIVYELRKRNPNVTIAAHGQYIASFQEITHWGDHEYIKHEYRAIECFNAAERTVLERLLKQELIERCKNDYKIYKDLFCLKTEQSIEMNEIIVYPAIYLSFTVEENGNILIGFEYQHRFEYKKTLEDLLRDRSPLIKEGVEVVDSYNKKSYYYTFVEVAPYTAGEKSPYLQQSVIDYYITKDEKWKLKGVHNKTPIVHVRSQTGDIFPYLPHLLRLTCSYEQLMPSTAKQVNRIIKLPPNEKMPKLYQEIFRLLQYQNMLTFRKENVRAANLNYDIFNLSPPLMEFGRDYKTTKVSDGLGQAGVYEPKSVTVSYFVDPELNYDQRKKDEILDFTKKLQDLSEKLGVKLNVSKKPRQLFGVLPVDFFKSERLSFELKSIADAFDGTVIVIGTEENIDRAYVAIKREFGAKADIMTQFVIFDSSVVKNLYYQYNVLLGIYAKSGVQPWILSDEMNSDCFIGLDVSHEHGKHASGIIQVIGKDGRMIKQKSVMTAEAGETIANRTMEEIIDESIFSYEKMYGMKPAHITFHRDGVCREDLDHLTRYMQSFQIPFDFVEIIKRPRRRMAVYTNGRWFTVQGLCYAKERMAYLCATDPRESVGMAQAVKIVQKTQCLSIRDIVSDAYKLSFMHIHSMLKTRLPITVHYADLSSTFHNRGLIHPRSVHEQALPFV</sequence>
<comment type="similarity">
    <text evidence="1">Belongs to the argonaute family. Long pAgo subfamily.</text>
</comment>
<keyword evidence="5" id="KW-1185">Reference proteome</keyword>
<dbReference type="SUPFAM" id="SSF53098">
    <property type="entry name" value="Ribonuclease H-like"/>
    <property type="match status" value="1"/>
</dbReference>
<evidence type="ECO:0000256" key="1">
    <source>
        <dbReference type="ARBA" id="ARBA00035012"/>
    </source>
</evidence>
<organism evidence="4 5">
    <name type="scientific">Anoxybacillus gonensis</name>
    <dbReference type="NCBI Taxonomy" id="198467"/>
    <lineage>
        <taxon>Bacteria</taxon>
        <taxon>Bacillati</taxon>
        <taxon>Bacillota</taxon>
        <taxon>Bacilli</taxon>
        <taxon>Bacillales</taxon>
        <taxon>Anoxybacillaceae</taxon>
        <taxon>Anoxybacillus</taxon>
    </lineage>
</organism>
<dbReference type="SMART" id="SM00950">
    <property type="entry name" value="Piwi"/>
    <property type="match status" value="1"/>
</dbReference>
<evidence type="ECO:0000259" key="3">
    <source>
        <dbReference type="PROSITE" id="PS50822"/>
    </source>
</evidence>
<dbReference type="RefSeq" id="WP_035065747.1">
    <property type="nucleotide sequence ID" value="NZ_CP012152.1"/>
</dbReference>
<feature type="domain" description="Piwi" evidence="3">
    <location>
        <begin position="423"/>
        <end position="694"/>
    </location>
</feature>
<dbReference type="Gene3D" id="3.40.50.2300">
    <property type="match status" value="1"/>
</dbReference>
<dbReference type="InterPro" id="IPR036397">
    <property type="entry name" value="RNaseH_sf"/>
</dbReference>
<dbReference type="KEGG" id="agn:AFK25_06125"/>
<reference evidence="4" key="1">
    <citation type="submission" date="2022-05" db="EMBL/GenBank/DDBJ databases">
        <title>Genome-based reclassification of Anoxybacillus salavatliensis Cihan et al. as a later heterotypic synonym of Anoxybacillus gonensis Belduz et al. 2003.</title>
        <authorList>
            <person name="Inan Bektas K."/>
            <person name="Guler H.I."/>
            <person name="Belduz A.O."/>
            <person name="Canakci S."/>
        </authorList>
    </citation>
    <scope>NUCLEOTIDE SEQUENCE</scope>
    <source>
        <strain evidence="4">NCIMB 13933</strain>
    </source>
</reference>
<dbReference type="Proteomes" id="UP001176117">
    <property type="component" value="Unassembled WGS sequence"/>
</dbReference>
<dbReference type="EMBL" id="JAMOGB010000004">
    <property type="protein sequence ID" value="MDO0877195.1"/>
    <property type="molecule type" value="Genomic_DNA"/>
</dbReference>
<dbReference type="GO" id="GO:0003676">
    <property type="term" value="F:nucleic acid binding"/>
    <property type="evidence" value="ECO:0007669"/>
    <property type="project" value="InterPro"/>
</dbReference>
<evidence type="ECO:0000313" key="4">
    <source>
        <dbReference type="EMBL" id="MDO0877195.1"/>
    </source>
</evidence>
<dbReference type="InterPro" id="IPR003165">
    <property type="entry name" value="Piwi"/>
</dbReference>
<comment type="caution">
    <text evidence="4">The sequence shown here is derived from an EMBL/GenBank/DDBJ whole genome shotgun (WGS) entry which is preliminary data.</text>
</comment>
<protein>
    <recommendedName>
        <fullName evidence="2">Protein argonaute</fullName>
    </recommendedName>
</protein>
<dbReference type="Gene3D" id="3.30.420.10">
    <property type="entry name" value="Ribonuclease H-like superfamily/Ribonuclease H"/>
    <property type="match status" value="1"/>
</dbReference>
<dbReference type="PROSITE" id="PS50822">
    <property type="entry name" value="PIWI"/>
    <property type="match status" value="1"/>
</dbReference>
<dbReference type="PANTHER" id="PTHR22891">
    <property type="entry name" value="EUKARYOTIC TRANSLATION INITIATION FACTOR 2C"/>
    <property type="match status" value="1"/>
</dbReference>
<evidence type="ECO:0000313" key="5">
    <source>
        <dbReference type="Proteomes" id="UP001176117"/>
    </source>
</evidence>
<evidence type="ECO:0000256" key="2">
    <source>
        <dbReference type="ARBA" id="ARBA00035032"/>
    </source>
</evidence>
<name>A0AAW7TGP2_9BACL</name>
<accession>A0AAW7TGP2</accession>
<dbReference type="AlphaFoldDB" id="A0AAW7TGP2"/>
<dbReference type="Pfam" id="PF02171">
    <property type="entry name" value="Piwi"/>
    <property type="match status" value="1"/>
</dbReference>
<dbReference type="InterPro" id="IPR012337">
    <property type="entry name" value="RNaseH-like_sf"/>
</dbReference>